<evidence type="ECO:0000256" key="1">
    <source>
        <dbReference type="SAM" id="MobiDB-lite"/>
    </source>
</evidence>
<feature type="compositionally biased region" description="Basic and acidic residues" evidence="1">
    <location>
        <begin position="1"/>
        <end position="23"/>
    </location>
</feature>
<dbReference type="RefSeq" id="WP_283869061.1">
    <property type="nucleotide sequence ID" value="NZ_CP126101.1"/>
</dbReference>
<organism evidence="2 3">
    <name type="scientific">Lysinibacillus pakistanensis</name>
    <dbReference type="NCBI Taxonomy" id="759811"/>
    <lineage>
        <taxon>Bacteria</taxon>
        <taxon>Bacillati</taxon>
        <taxon>Bacillota</taxon>
        <taxon>Bacilli</taxon>
        <taxon>Bacillales</taxon>
        <taxon>Bacillaceae</taxon>
        <taxon>Lysinibacillus</taxon>
    </lineage>
</organism>
<evidence type="ECO:0000313" key="3">
    <source>
        <dbReference type="Proteomes" id="UP001178322"/>
    </source>
</evidence>
<protein>
    <recommendedName>
        <fullName evidence="4">DUF3886 domain-containing protein</fullName>
    </recommendedName>
</protein>
<dbReference type="AlphaFoldDB" id="A0AAX3WTW3"/>
<evidence type="ECO:0008006" key="4">
    <source>
        <dbReference type="Google" id="ProtNLM"/>
    </source>
</evidence>
<evidence type="ECO:0000313" key="2">
    <source>
        <dbReference type="EMBL" id="WHY50383.1"/>
    </source>
</evidence>
<sequence>MLTDKKTSEAQKRATQAYREKNREKTRKQSAKSAAKTYINKYCELDDLTELKQLIDAREKELQGE</sequence>
<feature type="region of interest" description="Disordered" evidence="1">
    <location>
        <begin position="1"/>
        <end position="34"/>
    </location>
</feature>
<proteinExistence type="predicted"/>
<gene>
    <name evidence="2" type="ORF">QNH24_18935</name>
</gene>
<name>A0AAX3WTW3_9BACI</name>
<dbReference type="Proteomes" id="UP001178322">
    <property type="component" value="Chromosome"/>
</dbReference>
<accession>A0AAX3WTW3</accession>
<reference evidence="2" key="1">
    <citation type="submission" date="2023-05" db="EMBL/GenBank/DDBJ databases">
        <title>Comparative genomics of Bacillaceae isolates and their secondary metabolite potential.</title>
        <authorList>
            <person name="Song L."/>
            <person name="Nielsen L.J."/>
            <person name="Mohite O."/>
            <person name="Xu X."/>
            <person name="Weber T."/>
            <person name="Kovacs A.T."/>
        </authorList>
    </citation>
    <scope>NUCLEOTIDE SEQUENCE</scope>
    <source>
        <strain evidence="2">LY1</strain>
    </source>
</reference>
<dbReference type="EMBL" id="CP126101">
    <property type="protein sequence ID" value="WHY50383.1"/>
    <property type="molecule type" value="Genomic_DNA"/>
</dbReference>